<accession>A0A7X5Y3B9</accession>
<sequence length="225" mass="26431">MSTPFDPAVEARFHELIGILITQWSRIHETVVQQTTSIQMWIYLQQKRDWYKKKGGDSWTGSVGDALVFPEKRWRLYLKYFIHLSRAARGNDQDHEIQLQRATSKLHKLYKIRNDLAHGQLSINIMDNPPTATFRTSEWVHEWLDGEIERSRPKKWLALPLEDRTYQALQDAKRKVKKPEPMERTYTLDELSAALREMQDVFAKLHRLNHHDPSIVPVAPKVPVS</sequence>
<reference evidence="1 2" key="1">
    <citation type="submission" date="2020-03" db="EMBL/GenBank/DDBJ databases">
        <title>Genomic Encyclopedia of Type Strains, Phase IV (KMG-IV): sequencing the most valuable type-strain genomes for metagenomic binning, comparative biology and taxonomic classification.</title>
        <authorList>
            <person name="Goeker M."/>
        </authorList>
    </citation>
    <scope>NUCLEOTIDE SEQUENCE [LARGE SCALE GENOMIC DNA]</scope>
    <source>
        <strain evidence="1 2">DSM 7225</strain>
    </source>
</reference>
<gene>
    <name evidence="1" type="ORF">GGR89_004226</name>
</gene>
<comment type="caution">
    <text evidence="1">The sequence shown here is derived from an EMBL/GenBank/DDBJ whole genome shotgun (WGS) entry which is preliminary data.</text>
</comment>
<dbReference type="RefSeq" id="WP_167713125.1">
    <property type="nucleotide sequence ID" value="NZ_BAAADY010000034.1"/>
</dbReference>
<evidence type="ECO:0000313" key="1">
    <source>
        <dbReference type="EMBL" id="NJB99880.1"/>
    </source>
</evidence>
<proteinExistence type="predicted"/>
<name>A0A7X5Y3B9_9SPHN</name>
<evidence type="ECO:0000313" key="2">
    <source>
        <dbReference type="Proteomes" id="UP000531251"/>
    </source>
</evidence>
<dbReference type="AlphaFoldDB" id="A0A7X5Y3B9"/>
<keyword evidence="2" id="KW-1185">Reference proteome</keyword>
<dbReference type="EMBL" id="JAATJB010000023">
    <property type="protein sequence ID" value="NJB99880.1"/>
    <property type="molecule type" value="Genomic_DNA"/>
</dbReference>
<organism evidence="1 2">
    <name type="scientific">Sphingomonas trueperi</name>
    <dbReference type="NCBI Taxonomy" id="53317"/>
    <lineage>
        <taxon>Bacteria</taxon>
        <taxon>Pseudomonadati</taxon>
        <taxon>Pseudomonadota</taxon>
        <taxon>Alphaproteobacteria</taxon>
        <taxon>Sphingomonadales</taxon>
        <taxon>Sphingomonadaceae</taxon>
        <taxon>Sphingomonas</taxon>
    </lineage>
</organism>
<dbReference type="Proteomes" id="UP000531251">
    <property type="component" value="Unassembled WGS sequence"/>
</dbReference>
<protein>
    <submittedName>
        <fullName evidence="1">Uncharacterized protein</fullName>
    </submittedName>
</protein>